<dbReference type="PROSITE" id="PS50920">
    <property type="entry name" value="SOLCAR"/>
    <property type="match status" value="5"/>
</dbReference>
<evidence type="ECO:0000256" key="5">
    <source>
        <dbReference type="ARBA" id="ARBA00022737"/>
    </source>
</evidence>
<keyword evidence="13" id="KW-1185">Reference proteome</keyword>
<gene>
    <name evidence="12" type="ORF">TRIADDRAFT_53797</name>
</gene>
<dbReference type="PANTHER" id="PTHR45760">
    <property type="entry name" value="FI19922P1-RELATED"/>
    <property type="match status" value="1"/>
</dbReference>
<dbReference type="GO" id="GO:0005739">
    <property type="term" value="C:mitochondrion"/>
    <property type="evidence" value="ECO:0000318"/>
    <property type="project" value="GO_Central"/>
</dbReference>
<feature type="repeat" description="Solcar" evidence="10">
    <location>
        <begin position="196"/>
        <end position="287"/>
    </location>
</feature>
<keyword evidence="7" id="KW-1133">Transmembrane helix</keyword>
<dbReference type="PRINTS" id="PR00926">
    <property type="entry name" value="MITOCARRIER"/>
</dbReference>
<evidence type="ECO:0000313" key="12">
    <source>
        <dbReference type="EMBL" id="EDV27772.1"/>
    </source>
</evidence>
<dbReference type="PhylomeDB" id="B3RQ70"/>
<dbReference type="eggNOG" id="KOG0761">
    <property type="taxonomic scope" value="Eukaryota"/>
</dbReference>
<feature type="repeat" description="Solcar" evidence="10">
    <location>
        <begin position="289"/>
        <end position="360"/>
    </location>
</feature>
<feature type="repeat" description="Solcar" evidence="10">
    <location>
        <begin position="369"/>
        <end position="454"/>
    </location>
</feature>
<keyword evidence="5" id="KW-0677">Repeat</keyword>
<dbReference type="InParanoid" id="B3RQ70"/>
<keyword evidence="4 10" id="KW-0812">Transmembrane</keyword>
<comment type="subcellular location">
    <subcellularLocation>
        <location evidence="1">Mitochondrion inner membrane</location>
        <topology evidence="1">Multi-pass membrane protein</topology>
    </subcellularLocation>
</comment>
<dbReference type="PANTHER" id="PTHR45760:SF2">
    <property type="entry name" value="FI19922P1-RELATED"/>
    <property type="match status" value="1"/>
</dbReference>
<dbReference type="GO" id="GO:0170036">
    <property type="term" value="P:import into the mitochondrion"/>
    <property type="evidence" value="ECO:0000318"/>
    <property type="project" value="GO_Central"/>
</dbReference>
<organism evidence="12 13">
    <name type="scientific">Trichoplax adhaerens</name>
    <name type="common">Trichoplax reptans</name>
    <dbReference type="NCBI Taxonomy" id="10228"/>
    <lineage>
        <taxon>Eukaryota</taxon>
        <taxon>Metazoa</taxon>
        <taxon>Placozoa</taxon>
        <taxon>Uniplacotomia</taxon>
        <taxon>Trichoplacea</taxon>
        <taxon>Trichoplacidae</taxon>
        <taxon>Trichoplax</taxon>
    </lineage>
</organism>
<sequence length="564" mass="61937">MKESSDHQGNGDLTSFSSIPPSQRMISACAGAFFASLLNKIVFFRNGVLSQVCPICPAGPSHCEHQVNITSRATAMETAFNIAKSEGTFGLWRGLSPTVMMVVPATVIYYTGYDFLKDRLSFRLGSYKDVLAPMIAGVTARKMASIVKNAVKQSGASSLWRGLGPTLLRDVPFSACYWAGYEYFKRKLSRSVGEKNRNIATFAAGAISGSIVATATTPFDVVKTRLQVDMGENFAEKQKIPSTWSVIRDIWKLHGWNGLFAGALMERLTSVTARVAKITPACAIMIAVPYVLCNGLMDHKCTMCPETMMKNCRTTMWGTFVNIMKNEGPSALYRGLPPTLIMAIPSTMIFFTAYDILKEKLTPHLGKRQDVLAPMLSAMLARVTVVTAISPMELVRTKMQASKTAGYGELVRIVYQEARISGVSTLWRGLGTTLMRDLPFSAFYWAGYENFKKRFNTLTNGKYPNISNFSAGATSGMIVAAATTPFDVVKTHLQVDMGETNSKNGSQKVPSMFAIMNNIRQQYGVRGLYTGVAARVIKVAPASAIMISTYEFCKDYFANKNRLT</sequence>
<feature type="repeat" description="Solcar" evidence="10">
    <location>
        <begin position="88"/>
        <end position="187"/>
    </location>
</feature>
<keyword evidence="9 10" id="KW-0472">Membrane</keyword>
<keyword evidence="6" id="KW-0999">Mitochondrion inner membrane</keyword>
<dbReference type="RefSeq" id="XP_002109606.1">
    <property type="nucleotide sequence ID" value="XM_002109570.1"/>
</dbReference>
<accession>B3RQ70</accession>
<dbReference type="InterPro" id="IPR002067">
    <property type="entry name" value="MCP"/>
</dbReference>
<name>B3RQ70_TRIAD</name>
<dbReference type="Pfam" id="PF00153">
    <property type="entry name" value="Mito_carr"/>
    <property type="match status" value="6"/>
</dbReference>
<dbReference type="OMA" id="SKKCFLY"/>
<comment type="similarity">
    <text evidence="2 11">Belongs to the mitochondrial carrier (TC 2.A.29) family.</text>
</comment>
<evidence type="ECO:0000256" key="1">
    <source>
        <dbReference type="ARBA" id="ARBA00004448"/>
    </source>
</evidence>
<dbReference type="Gene3D" id="1.50.40.10">
    <property type="entry name" value="Mitochondrial carrier domain"/>
    <property type="match status" value="3"/>
</dbReference>
<dbReference type="GO" id="GO:0005743">
    <property type="term" value="C:mitochondrial inner membrane"/>
    <property type="evidence" value="ECO:0007669"/>
    <property type="project" value="UniProtKB-SubCell"/>
</dbReference>
<dbReference type="InterPro" id="IPR018108">
    <property type="entry name" value="MCP_transmembrane"/>
</dbReference>
<dbReference type="SUPFAM" id="SSF103506">
    <property type="entry name" value="Mitochondrial carrier"/>
    <property type="match status" value="2"/>
</dbReference>
<feature type="repeat" description="Solcar" evidence="10">
    <location>
        <begin position="463"/>
        <end position="556"/>
    </location>
</feature>
<dbReference type="STRING" id="10228.B3RQ70"/>
<evidence type="ECO:0000256" key="10">
    <source>
        <dbReference type="PROSITE-ProRule" id="PRU00282"/>
    </source>
</evidence>
<evidence type="ECO:0000313" key="13">
    <source>
        <dbReference type="Proteomes" id="UP000009022"/>
    </source>
</evidence>
<dbReference type="EMBL" id="DS985242">
    <property type="protein sequence ID" value="EDV27772.1"/>
    <property type="molecule type" value="Genomic_DNA"/>
</dbReference>
<dbReference type="KEGG" id="tad:TRIADDRAFT_53797"/>
<evidence type="ECO:0000256" key="11">
    <source>
        <dbReference type="RuleBase" id="RU000488"/>
    </source>
</evidence>
<dbReference type="GeneID" id="6750821"/>
<evidence type="ECO:0000256" key="6">
    <source>
        <dbReference type="ARBA" id="ARBA00022792"/>
    </source>
</evidence>
<evidence type="ECO:0000256" key="9">
    <source>
        <dbReference type="ARBA" id="ARBA00023136"/>
    </source>
</evidence>
<dbReference type="InterPro" id="IPR023395">
    <property type="entry name" value="MCP_dom_sf"/>
</dbReference>
<proteinExistence type="inferred from homology"/>
<evidence type="ECO:0000256" key="2">
    <source>
        <dbReference type="ARBA" id="ARBA00006375"/>
    </source>
</evidence>
<dbReference type="OrthoDB" id="1747031at2759"/>
<dbReference type="HOGENOM" id="CLU_483434_0_0_1"/>
<dbReference type="InterPro" id="IPR045315">
    <property type="entry name" value="Mtm1-like"/>
</dbReference>
<dbReference type="FunCoup" id="B3RQ70">
    <property type="interactions" value="1607"/>
</dbReference>
<dbReference type="CTD" id="6750821"/>
<evidence type="ECO:0000256" key="3">
    <source>
        <dbReference type="ARBA" id="ARBA00022448"/>
    </source>
</evidence>
<evidence type="ECO:0000256" key="7">
    <source>
        <dbReference type="ARBA" id="ARBA00022989"/>
    </source>
</evidence>
<keyword evidence="8" id="KW-0496">Mitochondrion</keyword>
<reference evidence="12 13" key="1">
    <citation type="journal article" date="2008" name="Nature">
        <title>The Trichoplax genome and the nature of placozoans.</title>
        <authorList>
            <person name="Srivastava M."/>
            <person name="Begovic E."/>
            <person name="Chapman J."/>
            <person name="Putnam N.H."/>
            <person name="Hellsten U."/>
            <person name="Kawashima T."/>
            <person name="Kuo A."/>
            <person name="Mitros T."/>
            <person name="Salamov A."/>
            <person name="Carpenter M.L."/>
            <person name="Signorovitch A.Y."/>
            <person name="Moreno M.A."/>
            <person name="Kamm K."/>
            <person name="Grimwood J."/>
            <person name="Schmutz J."/>
            <person name="Shapiro H."/>
            <person name="Grigoriev I.V."/>
            <person name="Buss L.W."/>
            <person name="Schierwater B."/>
            <person name="Dellaporta S.L."/>
            <person name="Rokhsar D.S."/>
        </authorList>
    </citation>
    <scope>NUCLEOTIDE SEQUENCE [LARGE SCALE GENOMIC DNA]</scope>
    <source>
        <strain evidence="12 13">Grell-BS-1999</strain>
    </source>
</reference>
<dbReference type="AlphaFoldDB" id="B3RQ70"/>
<keyword evidence="3 11" id="KW-0813">Transport</keyword>
<protein>
    <recommendedName>
        <fullName evidence="14">Solute carrier family 25 member 40</fullName>
    </recommendedName>
</protein>
<evidence type="ECO:0008006" key="14">
    <source>
        <dbReference type="Google" id="ProtNLM"/>
    </source>
</evidence>
<evidence type="ECO:0000256" key="8">
    <source>
        <dbReference type="ARBA" id="ARBA00023128"/>
    </source>
</evidence>
<evidence type="ECO:0000256" key="4">
    <source>
        <dbReference type="ARBA" id="ARBA00022692"/>
    </source>
</evidence>
<dbReference type="Proteomes" id="UP000009022">
    <property type="component" value="Unassembled WGS sequence"/>
</dbReference>